<dbReference type="AlphaFoldDB" id="W4M4B6"/>
<evidence type="ECO:0000313" key="4">
    <source>
        <dbReference type="Proteomes" id="UP000019140"/>
    </source>
</evidence>
<proteinExistence type="predicted"/>
<evidence type="ECO:0000256" key="1">
    <source>
        <dbReference type="ARBA" id="ARBA00023002"/>
    </source>
</evidence>
<dbReference type="PANTHER" id="PTHR48083">
    <property type="entry name" value="MEDIUM-CHAIN SPECIFIC ACYL-COA DEHYDROGENASE, MITOCHONDRIAL-RELATED"/>
    <property type="match status" value="1"/>
</dbReference>
<dbReference type="EMBL" id="AZHX01001128">
    <property type="protein sequence ID" value="ETX04771.1"/>
    <property type="molecule type" value="Genomic_DNA"/>
</dbReference>
<dbReference type="InterPro" id="IPR046373">
    <property type="entry name" value="Acyl-CoA_Oxase/DH_mid-dom_sf"/>
</dbReference>
<keyword evidence="1" id="KW-0560">Oxidoreductase</keyword>
<dbReference type="GO" id="GO:0005737">
    <property type="term" value="C:cytoplasm"/>
    <property type="evidence" value="ECO:0007669"/>
    <property type="project" value="TreeGrafter"/>
</dbReference>
<dbReference type="Proteomes" id="UP000019140">
    <property type="component" value="Unassembled WGS sequence"/>
</dbReference>
<name>W4M4B6_9BACT</name>
<organism evidence="3 4">
    <name type="scientific">Candidatus Entotheonella gemina</name>
    <dbReference type="NCBI Taxonomy" id="1429439"/>
    <lineage>
        <taxon>Bacteria</taxon>
        <taxon>Pseudomonadati</taxon>
        <taxon>Nitrospinota/Tectimicrobiota group</taxon>
        <taxon>Candidatus Tectimicrobiota</taxon>
        <taxon>Candidatus Entotheonellia</taxon>
        <taxon>Candidatus Entotheonellales</taxon>
        <taxon>Candidatus Entotheonellaceae</taxon>
        <taxon>Candidatus Entotheonella</taxon>
    </lineage>
</organism>
<reference evidence="3 4" key="1">
    <citation type="journal article" date="2014" name="Nature">
        <title>An environmental bacterial taxon with a large and distinct metabolic repertoire.</title>
        <authorList>
            <person name="Wilson M.C."/>
            <person name="Mori T."/>
            <person name="Ruckert C."/>
            <person name="Uria A.R."/>
            <person name="Helf M.J."/>
            <person name="Takada K."/>
            <person name="Gernert C."/>
            <person name="Steffens U.A."/>
            <person name="Heycke N."/>
            <person name="Schmitt S."/>
            <person name="Rinke C."/>
            <person name="Helfrich E.J."/>
            <person name="Brachmann A.O."/>
            <person name="Gurgui C."/>
            <person name="Wakimoto T."/>
            <person name="Kracht M."/>
            <person name="Crusemann M."/>
            <person name="Hentschel U."/>
            <person name="Abe I."/>
            <person name="Matsunaga S."/>
            <person name="Kalinowski J."/>
            <person name="Takeyama H."/>
            <person name="Piel J."/>
        </authorList>
    </citation>
    <scope>NUCLEOTIDE SEQUENCE [LARGE SCALE GENOMIC DNA]</scope>
    <source>
        <strain evidence="4">TSY2</strain>
    </source>
</reference>
<dbReference type="Gene3D" id="1.20.140.10">
    <property type="entry name" value="Butyryl-CoA Dehydrogenase, subunit A, domain 3"/>
    <property type="match status" value="1"/>
</dbReference>
<dbReference type="InterPro" id="IPR050741">
    <property type="entry name" value="Acyl-CoA_dehydrogenase"/>
</dbReference>
<evidence type="ECO:0000259" key="2">
    <source>
        <dbReference type="Pfam" id="PF08028"/>
    </source>
</evidence>
<dbReference type="GO" id="GO:0003995">
    <property type="term" value="F:acyl-CoA dehydrogenase activity"/>
    <property type="evidence" value="ECO:0007669"/>
    <property type="project" value="TreeGrafter"/>
</dbReference>
<dbReference type="HOGENOM" id="CLU_1091920_0_0_7"/>
<accession>W4M4B6</accession>
<gene>
    <name evidence="3" type="ORF">ETSY2_26905</name>
</gene>
<dbReference type="InterPro" id="IPR036250">
    <property type="entry name" value="AcylCo_DH-like_C"/>
</dbReference>
<dbReference type="Gene3D" id="2.40.110.10">
    <property type="entry name" value="Butyryl-CoA Dehydrogenase, subunit A, domain 2"/>
    <property type="match status" value="1"/>
</dbReference>
<sequence>VEGQWNFASGVHHANWLYCTCKVINGNHTPEVRTLLVPAESATIVDTWSVVGMCGTGSHDFVVDGVFVPTQHDVSRSKPPKASGKFFTVYNTGVGQGATWSNTAANALGIARGAIDTFVDLATSTGSTMSTALLRDRPMVQTRLAESEAIVGAARAYVVESARTAWEAAGDGTLDAKRHGLPLRLAISHSIHEAVRAVDIVFHAAGTNAVYRKNPLERYFRDIHVAVQHAAALPLHIEAAGKVLMGHPLSSVGW</sequence>
<feature type="non-terminal residue" evidence="3">
    <location>
        <position position="1"/>
    </location>
</feature>
<dbReference type="Pfam" id="PF08028">
    <property type="entry name" value="Acyl-CoA_dh_2"/>
    <property type="match status" value="1"/>
</dbReference>
<protein>
    <recommendedName>
        <fullName evidence="2">Acyl-CoA dehydrogenase C-terminal domain-containing protein</fullName>
    </recommendedName>
</protein>
<feature type="domain" description="Acyl-CoA dehydrogenase C-terminal" evidence="2">
    <location>
        <begin position="104"/>
        <end position="231"/>
    </location>
</feature>
<dbReference type="InterPro" id="IPR009100">
    <property type="entry name" value="AcylCoA_DH/oxidase_NM_dom_sf"/>
</dbReference>
<dbReference type="InterPro" id="IPR013107">
    <property type="entry name" value="Acyl-CoA_DH_C"/>
</dbReference>
<dbReference type="SUPFAM" id="SSF56645">
    <property type="entry name" value="Acyl-CoA dehydrogenase NM domain-like"/>
    <property type="match status" value="1"/>
</dbReference>
<evidence type="ECO:0000313" key="3">
    <source>
        <dbReference type="EMBL" id="ETX04771.1"/>
    </source>
</evidence>
<dbReference type="PANTHER" id="PTHR48083:SF5">
    <property type="entry name" value="NRGC PROTEIN"/>
    <property type="match status" value="1"/>
</dbReference>
<keyword evidence="4" id="KW-1185">Reference proteome</keyword>
<dbReference type="GO" id="GO:0033539">
    <property type="term" value="P:fatty acid beta-oxidation using acyl-CoA dehydrogenase"/>
    <property type="evidence" value="ECO:0007669"/>
    <property type="project" value="TreeGrafter"/>
</dbReference>
<comment type="caution">
    <text evidence="3">The sequence shown here is derived from an EMBL/GenBank/DDBJ whole genome shotgun (WGS) entry which is preliminary data.</text>
</comment>
<dbReference type="SUPFAM" id="SSF47203">
    <property type="entry name" value="Acyl-CoA dehydrogenase C-terminal domain-like"/>
    <property type="match status" value="1"/>
</dbReference>